<dbReference type="SUPFAM" id="SSF103481">
    <property type="entry name" value="Multidrug resistance efflux transporter EmrE"/>
    <property type="match status" value="2"/>
</dbReference>
<feature type="domain" description="EamA" evidence="7">
    <location>
        <begin position="33"/>
        <end position="159"/>
    </location>
</feature>
<dbReference type="InterPro" id="IPR050638">
    <property type="entry name" value="AA-Vitamin_Transporters"/>
</dbReference>
<keyword evidence="9" id="KW-1185">Reference proteome</keyword>
<comment type="caution">
    <text evidence="8">The sequence shown here is derived from an EMBL/GenBank/DDBJ whole genome shotgun (WGS) entry which is preliminary data.</text>
</comment>
<feature type="transmembrane region" description="Helical" evidence="6">
    <location>
        <begin position="55"/>
        <end position="75"/>
    </location>
</feature>
<dbReference type="AlphaFoldDB" id="A0A9X3NEZ3"/>
<feature type="transmembrane region" description="Helical" evidence="6">
    <location>
        <begin position="115"/>
        <end position="133"/>
    </location>
</feature>
<feature type="domain" description="EamA" evidence="7">
    <location>
        <begin position="167"/>
        <end position="306"/>
    </location>
</feature>
<feature type="transmembrane region" description="Helical" evidence="6">
    <location>
        <begin position="140"/>
        <end position="159"/>
    </location>
</feature>
<evidence type="ECO:0000256" key="5">
    <source>
        <dbReference type="ARBA" id="ARBA00023136"/>
    </source>
</evidence>
<gene>
    <name evidence="8" type="ORF">OJ997_25845</name>
</gene>
<feature type="transmembrane region" description="Helical" evidence="6">
    <location>
        <begin position="267"/>
        <end position="283"/>
    </location>
</feature>
<dbReference type="PANTHER" id="PTHR32322">
    <property type="entry name" value="INNER MEMBRANE TRANSPORTER"/>
    <property type="match status" value="1"/>
</dbReference>
<feature type="transmembrane region" description="Helical" evidence="6">
    <location>
        <begin position="87"/>
        <end position="109"/>
    </location>
</feature>
<feature type="transmembrane region" description="Helical" evidence="6">
    <location>
        <begin position="197"/>
        <end position="217"/>
    </location>
</feature>
<evidence type="ECO:0000256" key="3">
    <source>
        <dbReference type="ARBA" id="ARBA00022692"/>
    </source>
</evidence>
<name>A0A9X3NEZ3_9ACTN</name>
<evidence type="ECO:0000256" key="4">
    <source>
        <dbReference type="ARBA" id="ARBA00022989"/>
    </source>
</evidence>
<dbReference type="Gene3D" id="1.10.3730.20">
    <property type="match status" value="1"/>
</dbReference>
<feature type="transmembrane region" description="Helical" evidence="6">
    <location>
        <begin position="289"/>
        <end position="308"/>
    </location>
</feature>
<proteinExistence type="inferred from homology"/>
<comment type="similarity">
    <text evidence="2">Belongs to the EamA transporter family.</text>
</comment>
<accession>A0A9X3NEZ3</accession>
<dbReference type="EMBL" id="JAPDDP010000060">
    <property type="protein sequence ID" value="MDA0183757.1"/>
    <property type="molecule type" value="Genomic_DNA"/>
</dbReference>
<feature type="transmembrane region" description="Helical" evidence="6">
    <location>
        <begin position="237"/>
        <end position="255"/>
    </location>
</feature>
<dbReference type="InterPro" id="IPR037185">
    <property type="entry name" value="EmrE-like"/>
</dbReference>
<evidence type="ECO:0000256" key="2">
    <source>
        <dbReference type="ARBA" id="ARBA00007362"/>
    </source>
</evidence>
<sequence length="316" mass="33466">MTAIEASARDTLVPSESHADAAPPWKVWSALWIVYIVWGSTYLAIALMVETIPPLLGAGTRFMLVGLILLPILAWRKGSHVWRPSRAELLSAGFVGLMLPGANAVISVAQKTVPSGLAALLVASIPLWVILLRRASGEKISWQSLGAVLVGFGGLVLLLHPEGEATMIGLLACVFAAFMWALGSFSSPRISLPRDPLISTAWQSLLGGIAVFASGVVTGELPDVHFDEFSGRSIGGLLYLITFGSLLAFTSYAWLLQNAPISKVSTYAYVNPVVAIALGWLVLNESITPTTLLGAGIIVASVALVIRVEAPKTEKT</sequence>
<keyword evidence="5 6" id="KW-0472">Membrane</keyword>
<dbReference type="RefSeq" id="WP_270028170.1">
    <property type="nucleotide sequence ID" value="NZ_JAPDDP010000060.1"/>
</dbReference>
<comment type="subcellular location">
    <subcellularLocation>
        <location evidence="1">Membrane</location>
        <topology evidence="1">Multi-pass membrane protein</topology>
    </subcellularLocation>
</comment>
<dbReference type="Proteomes" id="UP001147653">
    <property type="component" value="Unassembled WGS sequence"/>
</dbReference>
<evidence type="ECO:0000313" key="9">
    <source>
        <dbReference type="Proteomes" id="UP001147653"/>
    </source>
</evidence>
<feature type="transmembrane region" description="Helical" evidence="6">
    <location>
        <begin position="27"/>
        <end position="49"/>
    </location>
</feature>
<dbReference type="GO" id="GO:0016020">
    <property type="term" value="C:membrane"/>
    <property type="evidence" value="ECO:0007669"/>
    <property type="project" value="UniProtKB-SubCell"/>
</dbReference>
<dbReference type="InterPro" id="IPR000620">
    <property type="entry name" value="EamA_dom"/>
</dbReference>
<evidence type="ECO:0000313" key="8">
    <source>
        <dbReference type="EMBL" id="MDA0183757.1"/>
    </source>
</evidence>
<protein>
    <submittedName>
        <fullName evidence="8">EamA family transporter</fullName>
    </submittedName>
</protein>
<organism evidence="8 9">
    <name type="scientific">Solirubrobacter phytolaccae</name>
    <dbReference type="NCBI Taxonomy" id="1404360"/>
    <lineage>
        <taxon>Bacteria</taxon>
        <taxon>Bacillati</taxon>
        <taxon>Actinomycetota</taxon>
        <taxon>Thermoleophilia</taxon>
        <taxon>Solirubrobacterales</taxon>
        <taxon>Solirubrobacteraceae</taxon>
        <taxon>Solirubrobacter</taxon>
    </lineage>
</organism>
<evidence type="ECO:0000259" key="7">
    <source>
        <dbReference type="Pfam" id="PF00892"/>
    </source>
</evidence>
<dbReference type="PANTHER" id="PTHR32322:SF2">
    <property type="entry name" value="EAMA DOMAIN-CONTAINING PROTEIN"/>
    <property type="match status" value="1"/>
</dbReference>
<keyword evidence="4 6" id="KW-1133">Transmembrane helix</keyword>
<dbReference type="Pfam" id="PF00892">
    <property type="entry name" value="EamA"/>
    <property type="match status" value="2"/>
</dbReference>
<evidence type="ECO:0000256" key="1">
    <source>
        <dbReference type="ARBA" id="ARBA00004141"/>
    </source>
</evidence>
<reference evidence="8" key="1">
    <citation type="submission" date="2022-10" db="EMBL/GenBank/DDBJ databases">
        <title>The WGS of Solirubrobacter phytolaccae KCTC 29190.</title>
        <authorList>
            <person name="Jiang Z."/>
        </authorList>
    </citation>
    <scope>NUCLEOTIDE SEQUENCE</scope>
    <source>
        <strain evidence="8">KCTC 29190</strain>
    </source>
</reference>
<feature type="transmembrane region" description="Helical" evidence="6">
    <location>
        <begin position="165"/>
        <end position="185"/>
    </location>
</feature>
<evidence type="ECO:0000256" key="6">
    <source>
        <dbReference type="SAM" id="Phobius"/>
    </source>
</evidence>
<keyword evidence="3 6" id="KW-0812">Transmembrane</keyword>